<dbReference type="InterPro" id="IPR007411">
    <property type="entry name" value="EpmC"/>
</dbReference>
<dbReference type="AlphaFoldDB" id="E0WT07"/>
<dbReference type="HOGENOM" id="CLU_097152_0_0_6"/>
<evidence type="ECO:0000313" key="2">
    <source>
        <dbReference type="Proteomes" id="UP000005726"/>
    </source>
</evidence>
<name>E0WT07_9ENTR</name>
<evidence type="ECO:0000313" key="1">
    <source>
        <dbReference type="EMBL" id="EFL91692.1"/>
    </source>
</evidence>
<evidence type="ECO:0008006" key="3">
    <source>
        <dbReference type="Google" id="ProtNLM"/>
    </source>
</evidence>
<gene>
    <name evidence="1" type="ORF">REG_1143</name>
</gene>
<sequence length="187" mass="22107">MWRAVVIHHYQQLITIFNQCFANSDNTRLLKGDDEPIYLPADETTPYHRVIFAHGFYASALHEVAHWCIAGEKRRQLVDYGYWYCPDGRDLQTQHQFENVEIKPQALEWLFCVASDFPFNVSCDNLQGDCEPDRFAFQHRVRQQVLSYLQYGIAPRAQLFIQALQRFYQTPSLTAVHFKEERYARKI</sequence>
<dbReference type="Pfam" id="PF04315">
    <property type="entry name" value="EpmC"/>
    <property type="match status" value="1"/>
</dbReference>
<organism evidence="1 2">
    <name type="scientific">Candidatus Regiella insecticola LSR1</name>
    <dbReference type="NCBI Taxonomy" id="663321"/>
    <lineage>
        <taxon>Bacteria</taxon>
        <taxon>Pseudomonadati</taxon>
        <taxon>Pseudomonadota</taxon>
        <taxon>Gammaproteobacteria</taxon>
        <taxon>Enterobacterales</taxon>
        <taxon>Enterobacteriaceae</taxon>
        <taxon>aphid secondary symbionts</taxon>
        <taxon>Candidatus Regiella</taxon>
    </lineage>
</organism>
<dbReference type="EMBL" id="GL379592">
    <property type="protein sequence ID" value="EFL91692.1"/>
    <property type="molecule type" value="Genomic_DNA"/>
</dbReference>
<dbReference type="RefSeq" id="WP_006704851.1">
    <property type="nucleotide sequence ID" value="NZ_CAWLGB010000004.1"/>
</dbReference>
<dbReference type="Proteomes" id="UP000005726">
    <property type="component" value="Unassembled WGS sequence"/>
</dbReference>
<keyword evidence="2" id="KW-1185">Reference proteome</keyword>
<accession>E0WT07</accession>
<proteinExistence type="predicted"/>
<protein>
    <recommendedName>
        <fullName evidence="3">Elongation factor P hydroxylase</fullName>
    </recommendedName>
</protein>
<reference evidence="1" key="1">
    <citation type="journal article" date="2009" name="Environ. Microbiol.">
        <title>Dynamics of genome evolution in facultative symbionts of aphids.</title>
        <authorList>
            <person name="Degnan P.H."/>
            <person name="Leonardo T.E."/>
            <person name="Cass B.N."/>
            <person name="Hurwitz B."/>
            <person name="Stern D."/>
            <person name="Gibbs R.A."/>
            <person name="Richards S."/>
            <person name="Moran N.A."/>
        </authorList>
    </citation>
    <scope>NUCLEOTIDE SEQUENCE [LARGE SCALE GENOMIC DNA]</scope>
    <source>
        <strain evidence="1">LSR1</strain>
    </source>
</reference>